<keyword evidence="3" id="KW-1185">Reference proteome</keyword>
<gene>
    <name evidence="2" type="ORF">AKJ09_01783</name>
</gene>
<dbReference type="EMBL" id="CP012333">
    <property type="protein sequence ID" value="AKU95119.1"/>
    <property type="molecule type" value="Genomic_DNA"/>
</dbReference>
<evidence type="ECO:0000259" key="1">
    <source>
        <dbReference type="Pfam" id="PF17517"/>
    </source>
</evidence>
<dbReference type="PANTHER" id="PTHR46534:SF1">
    <property type="entry name" value="IGGFC-BINDING PROTEIN N-TERMINAL DOMAIN-CONTAINING PROTEIN"/>
    <property type="match status" value="1"/>
</dbReference>
<protein>
    <recommendedName>
        <fullName evidence="1">IgGFc-binding protein N-terminal domain-containing protein</fullName>
    </recommendedName>
</protein>
<proteinExistence type="predicted"/>
<dbReference type="InterPro" id="IPR035234">
    <property type="entry name" value="IgGFc-bd_N"/>
</dbReference>
<dbReference type="PANTHER" id="PTHR46534">
    <property type="entry name" value="IGGFC_BINDING DOMAIN-CONTAINING PROTEIN"/>
    <property type="match status" value="1"/>
</dbReference>
<dbReference type="STRING" id="1391654.AKJ09_01783"/>
<dbReference type="Proteomes" id="UP000064967">
    <property type="component" value="Chromosome"/>
</dbReference>
<accession>A0A0K1PPS2</accession>
<dbReference type="AlphaFoldDB" id="A0A0K1PPS2"/>
<dbReference type="KEGG" id="llu:AKJ09_01783"/>
<feature type="domain" description="IgGFc-binding protein N-terminal" evidence="1">
    <location>
        <begin position="110"/>
        <end position="439"/>
    </location>
</feature>
<evidence type="ECO:0000313" key="3">
    <source>
        <dbReference type="Proteomes" id="UP000064967"/>
    </source>
</evidence>
<name>A0A0K1PPS2_9BACT</name>
<sequence>MTNSCHAVVVTNIWRTPATLKFTYGNETFSLAGHAVRASDNVPVESNTIAPGETIIVGLAGRYCKGESLILEPYEVRVVGLNESGRARAFEVESDVPVQIRSSEALLNEATLIGATTMWDRDYVMAMPAPAHYSGWPGGFIQIVGREDSVVEIRPREPLLGAPDLPALAAHDVRSYRLGRGEILQFVQDDDLTGSFIHSNKPVGVFAGAANFAVDGPDKCCDKERGSSVQVQVSPSRSLGDRYVAVRYRDRYEGVVENGVWRIVGAADGTVLTYEPATPRGAPTKLSAGEFAEFKTTDPFVVSSQDAEHSFALYGYMSAGVEYMPNPPEEYWTGDVRGAAEFTPVIPVVQYMKQYRFYTDSFYPETNLVVVRRRGKDGFADVVLDCAGSLSGWAPLGTSGDLEFTRVDLSRGNYEPQGNCKNGVREMHSDAPFTGTVWGWGSLATGGAHDGPGTFTCAASYAFSIGAGFRPIDTSDLPGGIH</sequence>
<reference evidence="2 3" key="1">
    <citation type="submission" date="2015-08" db="EMBL/GenBank/DDBJ databases">
        <authorList>
            <person name="Babu N.S."/>
            <person name="Beckwith C.J."/>
            <person name="Beseler K.G."/>
            <person name="Brison A."/>
            <person name="Carone J.V."/>
            <person name="Caskin T.P."/>
            <person name="Diamond M."/>
            <person name="Durham M.E."/>
            <person name="Foxe J.M."/>
            <person name="Go M."/>
            <person name="Henderson B.A."/>
            <person name="Jones I.B."/>
            <person name="McGettigan J.A."/>
            <person name="Micheletti S.J."/>
            <person name="Nasrallah M.E."/>
            <person name="Ortiz D."/>
            <person name="Piller C.R."/>
            <person name="Privatt S.R."/>
            <person name="Schneider S.L."/>
            <person name="Sharp S."/>
            <person name="Smith T.C."/>
            <person name="Stanton J.D."/>
            <person name="Ullery H.E."/>
            <person name="Wilson R.J."/>
            <person name="Serrano M.G."/>
            <person name="Buck G."/>
            <person name="Lee V."/>
            <person name="Wang Y."/>
            <person name="Carvalho R."/>
            <person name="Voegtly L."/>
            <person name="Shi R."/>
            <person name="Duckworth R."/>
            <person name="Johnson A."/>
            <person name="Loviza R."/>
            <person name="Walstead R."/>
            <person name="Shah Z."/>
            <person name="Kiflezghi M."/>
            <person name="Wade K."/>
            <person name="Ball S.L."/>
            <person name="Bradley K.W."/>
            <person name="Asai D.J."/>
            <person name="Bowman C.A."/>
            <person name="Russell D.A."/>
            <person name="Pope W.H."/>
            <person name="Jacobs-Sera D."/>
            <person name="Hendrix R.W."/>
            <person name="Hatfull G.F."/>
        </authorList>
    </citation>
    <scope>NUCLEOTIDE SEQUENCE [LARGE SCALE GENOMIC DNA]</scope>
    <source>
        <strain evidence="2 3">DSM 27648</strain>
    </source>
</reference>
<evidence type="ECO:0000313" key="2">
    <source>
        <dbReference type="EMBL" id="AKU95119.1"/>
    </source>
</evidence>
<organism evidence="2 3">
    <name type="scientific">Labilithrix luteola</name>
    <dbReference type="NCBI Taxonomy" id="1391654"/>
    <lineage>
        <taxon>Bacteria</taxon>
        <taxon>Pseudomonadati</taxon>
        <taxon>Myxococcota</taxon>
        <taxon>Polyangia</taxon>
        <taxon>Polyangiales</taxon>
        <taxon>Labilitrichaceae</taxon>
        <taxon>Labilithrix</taxon>
    </lineage>
</organism>
<dbReference type="Pfam" id="PF17517">
    <property type="entry name" value="IgGFc_binding"/>
    <property type="match status" value="1"/>
</dbReference>